<evidence type="ECO:0000256" key="1">
    <source>
        <dbReference type="SAM" id="Phobius"/>
    </source>
</evidence>
<keyword evidence="3" id="KW-1185">Reference proteome</keyword>
<evidence type="ECO:0000313" key="2">
    <source>
        <dbReference type="EMBL" id="GGK31340.1"/>
    </source>
</evidence>
<reference evidence="2" key="1">
    <citation type="journal article" date="2014" name="Int. J. Syst. Evol. Microbiol.">
        <title>Complete genome sequence of Corynebacterium casei LMG S-19264T (=DSM 44701T), isolated from a smear-ripened cheese.</title>
        <authorList>
            <consortium name="US DOE Joint Genome Institute (JGI-PGF)"/>
            <person name="Walter F."/>
            <person name="Albersmeier A."/>
            <person name="Kalinowski J."/>
            <person name="Ruckert C."/>
        </authorList>
    </citation>
    <scope>NUCLEOTIDE SEQUENCE</scope>
    <source>
        <strain evidence="2">JCM 3091</strain>
    </source>
</reference>
<keyword evidence="1" id="KW-0812">Transmembrane</keyword>
<comment type="caution">
    <text evidence="2">The sequence shown here is derived from an EMBL/GenBank/DDBJ whole genome shotgun (WGS) entry which is preliminary data.</text>
</comment>
<keyword evidence="1" id="KW-0472">Membrane</keyword>
<gene>
    <name evidence="2" type="ORF">GCM10010124_25100</name>
</gene>
<dbReference type="Pfam" id="PF12666">
    <property type="entry name" value="PrgI"/>
    <property type="match status" value="1"/>
</dbReference>
<reference evidence="2" key="2">
    <citation type="submission" date="2020-09" db="EMBL/GenBank/DDBJ databases">
        <authorList>
            <person name="Sun Q."/>
            <person name="Ohkuma M."/>
        </authorList>
    </citation>
    <scope>NUCLEOTIDE SEQUENCE</scope>
    <source>
        <strain evidence="2">JCM 3091</strain>
    </source>
</reference>
<name>A0A8J3BLN5_9ACTN</name>
<dbReference type="EMBL" id="BMQC01000008">
    <property type="protein sequence ID" value="GGK31340.1"/>
    <property type="molecule type" value="Genomic_DNA"/>
</dbReference>
<keyword evidence="1" id="KW-1133">Transmembrane helix</keyword>
<sequence>MDSNEPPRAKIAADVDAPDKVLYGLTFRQLAILAVGAVAFYSFYQAVGRHMPAPVLVVAGVLIGGTAFGLAVGRRDGQSLDVWLLAALRHGHAPKALTDRDPTPAVLPDWAPEAVGKPVVPAPLRLPAQTVAADGQITTDTGSTAIVATTTVNLALRTPAEQAGLVDGFGRWCNSLTTATQVVVSAQPVDIAARADHLRAAADRLPHPALAGACTDHAAFLDSLADSRDPLRRQVLVVTTSTDTAGNAARRSADDTARALTALGVTAQPLEAGAVGAALAAAVDPFRTAAPGARATTDTPITVRRSP</sequence>
<dbReference type="Proteomes" id="UP000662200">
    <property type="component" value="Unassembled WGS sequence"/>
</dbReference>
<evidence type="ECO:0008006" key="4">
    <source>
        <dbReference type="Google" id="ProtNLM"/>
    </source>
</evidence>
<proteinExistence type="predicted"/>
<dbReference type="InterPro" id="IPR024414">
    <property type="entry name" value="Uncharacterised_PrgI"/>
</dbReference>
<feature type="transmembrane region" description="Helical" evidence="1">
    <location>
        <begin position="53"/>
        <end position="72"/>
    </location>
</feature>
<feature type="transmembrane region" description="Helical" evidence="1">
    <location>
        <begin position="30"/>
        <end position="47"/>
    </location>
</feature>
<accession>A0A8J3BLN5</accession>
<dbReference type="AlphaFoldDB" id="A0A8J3BLN5"/>
<evidence type="ECO:0000313" key="3">
    <source>
        <dbReference type="Proteomes" id="UP000662200"/>
    </source>
</evidence>
<protein>
    <recommendedName>
        <fullName evidence="4">PrgI family protein</fullName>
    </recommendedName>
</protein>
<organism evidence="2 3">
    <name type="scientific">Pilimelia terevasa</name>
    <dbReference type="NCBI Taxonomy" id="53372"/>
    <lineage>
        <taxon>Bacteria</taxon>
        <taxon>Bacillati</taxon>
        <taxon>Actinomycetota</taxon>
        <taxon>Actinomycetes</taxon>
        <taxon>Micromonosporales</taxon>
        <taxon>Micromonosporaceae</taxon>
        <taxon>Pilimelia</taxon>
    </lineage>
</organism>